<accession>A0ABT3J4G7</accession>
<evidence type="ECO:0000313" key="1">
    <source>
        <dbReference type="EMBL" id="MCW3782585.1"/>
    </source>
</evidence>
<name>A0ABT3J4G7_9RHOB</name>
<gene>
    <name evidence="1" type="ORF">OM960_13415</name>
</gene>
<proteinExistence type="predicted"/>
<reference evidence="1 2" key="1">
    <citation type="submission" date="2022-10" db="EMBL/GenBank/DDBJ databases">
        <title>Defluviimonas sp. CAU 1641 isolated from mud.</title>
        <authorList>
            <person name="Kim W."/>
        </authorList>
    </citation>
    <scope>NUCLEOTIDE SEQUENCE [LARGE SCALE GENOMIC DNA]</scope>
    <source>
        <strain evidence="1 2">CAU 1641</strain>
    </source>
</reference>
<protein>
    <submittedName>
        <fullName evidence="1">Uncharacterized protein</fullName>
    </submittedName>
</protein>
<sequence length="166" mass="18117">MDTLTGLISSPQRIRVFRSSERAGDLLDIHDEARVFVTIGAGETHVTILDDEGVCDKSWTAVFGWSFLFGVPVDFGGRRITFEEQETVALALQGSARIYGQTIDTTAYVRDAGRALSAALDDILYQTVGSGARFLCIVLAAPEWLHGLLSGSVGIRPHILHEIRDI</sequence>
<dbReference type="EMBL" id="JAPDOG010000011">
    <property type="protein sequence ID" value="MCW3782585.1"/>
    <property type="molecule type" value="Genomic_DNA"/>
</dbReference>
<organism evidence="1 2">
    <name type="scientific">Defluviimonas salinarum</name>
    <dbReference type="NCBI Taxonomy" id="2992147"/>
    <lineage>
        <taxon>Bacteria</taxon>
        <taxon>Pseudomonadati</taxon>
        <taxon>Pseudomonadota</taxon>
        <taxon>Alphaproteobacteria</taxon>
        <taxon>Rhodobacterales</taxon>
        <taxon>Paracoccaceae</taxon>
        <taxon>Albidovulum</taxon>
    </lineage>
</organism>
<dbReference type="RefSeq" id="WP_264772319.1">
    <property type="nucleotide sequence ID" value="NZ_JAPDOG010000011.1"/>
</dbReference>
<evidence type="ECO:0000313" key="2">
    <source>
        <dbReference type="Proteomes" id="UP001207582"/>
    </source>
</evidence>
<keyword evidence="2" id="KW-1185">Reference proteome</keyword>
<comment type="caution">
    <text evidence="1">The sequence shown here is derived from an EMBL/GenBank/DDBJ whole genome shotgun (WGS) entry which is preliminary data.</text>
</comment>
<dbReference type="Proteomes" id="UP001207582">
    <property type="component" value="Unassembled WGS sequence"/>
</dbReference>